<dbReference type="PROSITE" id="PS00615">
    <property type="entry name" value="C_TYPE_LECTIN_1"/>
    <property type="match status" value="1"/>
</dbReference>
<sequence length="246" mass="27879">MKRNMFILLFLTVVPCMQSLTRKYELIMERKTWPKAQAYCRDTYTDLAAMEGWDDLANLNTEAQTQELHSCAWIGVYTNTSDWHWSLGNESLGSITYWYSVVPYQEPNNANGIEDCCAFNLQGWFDRTCTELFAFMCFDGDLKLYLVSYFDKFNLILDENPLSTYLLFYSFVSKRSTNPQAGIAPLQLQWRVRYQRCVIASSAFGVCGSVISSWNSTLFTASGWCVGYLGCVIASSTIGVCGSLAS</sequence>
<dbReference type="AlphaFoldDB" id="A0A8J4WSB2"/>
<evidence type="ECO:0000256" key="1">
    <source>
        <dbReference type="ARBA" id="ARBA00023157"/>
    </source>
</evidence>
<evidence type="ECO:0000313" key="4">
    <source>
        <dbReference type="EMBL" id="KAF5888902.1"/>
    </source>
</evidence>
<evidence type="ECO:0000259" key="3">
    <source>
        <dbReference type="PROSITE" id="PS50041"/>
    </source>
</evidence>
<proteinExistence type="predicted"/>
<keyword evidence="1" id="KW-1015">Disulfide bond</keyword>
<feature type="domain" description="C-type lectin" evidence="3">
    <location>
        <begin position="24"/>
        <end position="138"/>
    </location>
</feature>
<dbReference type="PANTHER" id="PTHR45784">
    <property type="entry name" value="C-TYPE LECTIN DOMAIN FAMILY 20 MEMBER A-RELATED"/>
    <property type="match status" value="1"/>
</dbReference>
<dbReference type="SUPFAM" id="SSF56436">
    <property type="entry name" value="C-type lectin-like"/>
    <property type="match status" value="1"/>
</dbReference>
<dbReference type="InterPro" id="IPR016186">
    <property type="entry name" value="C-type_lectin-like/link_sf"/>
</dbReference>
<dbReference type="PANTHER" id="PTHR45784:SF3">
    <property type="entry name" value="C-TYPE LECTIN DOMAIN FAMILY 4 MEMBER K-LIKE-RELATED"/>
    <property type="match status" value="1"/>
</dbReference>
<evidence type="ECO:0000256" key="2">
    <source>
        <dbReference type="SAM" id="SignalP"/>
    </source>
</evidence>
<feature type="non-terminal residue" evidence="4">
    <location>
        <position position="246"/>
    </location>
</feature>
<dbReference type="EMBL" id="QNUK01000898">
    <property type="protein sequence ID" value="KAF5888902.1"/>
    <property type="molecule type" value="Genomic_DNA"/>
</dbReference>
<dbReference type="Gene3D" id="3.10.100.10">
    <property type="entry name" value="Mannose-Binding Protein A, subunit A"/>
    <property type="match status" value="1"/>
</dbReference>
<gene>
    <name evidence="4" type="ORF">DAT39_021394</name>
</gene>
<dbReference type="InterPro" id="IPR016187">
    <property type="entry name" value="CTDL_fold"/>
</dbReference>
<evidence type="ECO:0000313" key="5">
    <source>
        <dbReference type="Proteomes" id="UP000727407"/>
    </source>
</evidence>
<dbReference type="Pfam" id="PF00059">
    <property type="entry name" value="Lectin_C"/>
    <property type="match status" value="1"/>
</dbReference>
<keyword evidence="2" id="KW-0732">Signal</keyword>
<organism evidence="4 5">
    <name type="scientific">Clarias magur</name>
    <name type="common">Asian catfish</name>
    <name type="synonym">Macropteronotus magur</name>
    <dbReference type="NCBI Taxonomy" id="1594786"/>
    <lineage>
        <taxon>Eukaryota</taxon>
        <taxon>Metazoa</taxon>
        <taxon>Chordata</taxon>
        <taxon>Craniata</taxon>
        <taxon>Vertebrata</taxon>
        <taxon>Euteleostomi</taxon>
        <taxon>Actinopterygii</taxon>
        <taxon>Neopterygii</taxon>
        <taxon>Teleostei</taxon>
        <taxon>Ostariophysi</taxon>
        <taxon>Siluriformes</taxon>
        <taxon>Clariidae</taxon>
        <taxon>Clarias</taxon>
    </lineage>
</organism>
<dbReference type="Proteomes" id="UP000727407">
    <property type="component" value="Unassembled WGS sequence"/>
</dbReference>
<keyword evidence="4" id="KW-0675">Receptor</keyword>
<name>A0A8J4WSB2_CLAMG</name>
<protein>
    <submittedName>
        <fullName evidence="4">C-type mannose receptor 2-like isoform X1</fullName>
    </submittedName>
</protein>
<feature type="signal peptide" evidence="2">
    <location>
        <begin position="1"/>
        <end position="19"/>
    </location>
</feature>
<dbReference type="OrthoDB" id="7357196at2759"/>
<dbReference type="PROSITE" id="PS50041">
    <property type="entry name" value="C_TYPE_LECTIN_2"/>
    <property type="match status" value="1"/>
</dbReference>
<dbReference type="SMART" id="SM00034">
    <property type="entry name" value="CLECT"/>
    <property type="match status" value="1"/>
</dbReference>
<feature type="chain" id="PRO_5035183053" evidence="2">
    <location>
        <begin position="20"/>
        <end position="246"/>
    </location>
</feature>
<dbReference type="InterPro" id="IPR018378">
    <property type="entry name" value="C-type_lectin_CS"/>
</dbReference>
<accession>A0A8J4WSB2</accession>
<reference evidence="4" key="1">
    <citation type="submission" date="2020-07" db="EMBL/GenBank/DDBJ databases">
        <title>Clarias magur genome sequencing, assembly and annotation.</title>
        <authorList>
            <person name="Kushwaha B."/>
            <person name="Kumar R."/>
            <person name="Das P."/>
            <person name="Joshi C.G."/>
            <person name="Kumar D."/>
            <person name="Nagpure N.S."/>
            <person name="Pandey M."/>
            <person name="Agarwal S."/>
            <person name="Srivastava S."/>
            <person name="Singh M."/>
            <person name="Sahoo L."/>
            <person name="Jayasankar P."/>
            <person name="Meher P.K."/>
            <person name="Koringa P.G."/>
            <person name="Iquebal M.A."/>
            <person name="Das S.P."/>
            <person name="Bit A."/>
            <person name="Patnaik S."/>
            <person name="Patel N."/>
            <person name="Shah T.M."/>
            <person name="Hinsu A."/>
            <person name="Jena J.K."/>
        </authorList>
    </citation>
    <scope>NUCLEOTIDE SEQUENCE</scope>
    <source>
        <strain evidence="4">CIFAMagur01</strain>
        <tissue evidence="4">Testis</tissue>
    </source>
</reference>
<dbReference type="InterPro" id="IPR001304">
    <property type="entry name" value="C-type_lectin-like"/>
</dbReference>
<keyword evidence="5" id="KW-1185">Reference proteome</keyword>
<comment type="caution">
    <text evidence="4">The sequence shown here is derived from an EMBL/GenBank/DDBJ whole genome shotgun (WGS) entry which is preliminary data.</text>
</comment>